<accession>A0A915E6S9</accession>
<sequence length="79" mass="8732">MAEKREEQSKEAQDDAEAKAFLSAKRKQAITLVTVGRDESKLSVGRFPEDTCKEVLKNFYSDFSPNGAKLSQSACLSCL</sequence>
<name>A0A915E6S9_9BILA</name>
<proteinExistence type="predicted"/>
<protein>
    <submittedName>
        <fullName evidence="2">Uncharacterized protein</fullName>
    </submittedName>
</protein>
<organism evidence="1 2">
    <name type="scientific">Ditylenchus dipsaci</name>
    <dbReference type="NCBI Taxonomy" id="166011"/>
    <lineage>
        <taxon>Eukaryota</taxon>
        <taxon>Metazoa</taxon>
        <taxon>Ecdysozoa</taxon>
        <taxon>Nematoda</taxon>
        <taxon>Chromadorea</taxon>
        <taxon>Rhabditida</taxon>
        <taxon>Tylenchina</taxon>
        <taxon>Tylenchomorpha</taxon>
        <taxon>Sphaerularioidea</taxon>
        <taxon>Anguinidae</taxon>
        <taxon>Anguininae</taxon>
        <taxon>Ditylenchus</taxon>
    </lineage>
</organism>
<keyword evidence="1" id="KW-1185">Reference proteome</keyword>
<dbReference type="WBParaSite" id="jg344">
    <property type="protein sequence ID" value="jg344"/>
    <property type="gene ID" value="jg344"/>
</dbReference>
<evidence type="ECO:0000313" key="2">
    <source>
        <dbReference type="WBParaSite" id="jg344"/>
    </source>
</evidence>
<reference evidence="2" key="1">
    <citation type="submission" date="2022-11" db="UniProtKB">
        <authorList>
            <consortium name="WormBaseParasite"/>
        </authorList>
    </citation>
    <scope>IDENTIFICATION</scope>
</reference>
<evidence type="ECO:0000313" key="1">
    <source>
        <dbReference type="Proteomes" id="UP000887574"/>
    </source>
</evidence>
<dbReference type="Proteomes" id="UP000887574">
    <property type="component" value="Unplaced"/>
</dbReference>
<dbReference type="AlphaFoldDB" id="A0A915E6S9"/>